<feature type="non-terminal residue" evidence="2">
    <location>
        <position position="195"/>
    </location>
</feature>
<dbReference type="GO" id="GO:0016051">
    <property type="term" value="P:carbohydrate biosynthetic process"/>
    <property type="evidence" value="ECO:0007669"/>
    <property type="project" value="InterPro"/>
</dbReference>
<dbReference type="Gene3D" id="3.20.20.70">
    <property type="entry name" value="Aldolase class I"/>
    <property type="match status" value="1"/>
</dbReference>
<dbReference type="InterPro" id="IPR051690">
    <property type="entry name" value="PseI-like"/>
</dbReference>
<evidence type="ECO:0000259" key="1">
    <source>
        <dbReference type="Pfam" id="PF03102"/>
    </source>
</evidence>
<feature type="domain" description="PseI/NeuA/B-like" evidence="1">
    <location>
        <begin position="23"/>
        <end position="190"/>
    </location>
</feature>
<dbReference type="InterPro" id="IPR013132">
    <property type="entry name" value="PseI/NeuA/B-like_N"/>
</dbReference>
<protein>
    <recommendedName>
        <fullName evidence="1">PseI/NeuA/B-like domain-containing protein</fullName>
    </recommendedName>
</protein>
<dbReference type="PANTHER" id="PTHR42966:SF1">
    <property type="entry name" value="SIALIC ACID SYNTHASE"/>
    <property type="match status" value="1"/>
</dbReference>
<dbReference type="GO" id="GO:0047444">
    <property type="term" value="F:N-acylneuraminate-9-phosphate synthase activity"/>
    <property type="evidence" value="ECO:0007669"/>
    <property type="project" value="TreeGrafter"/>
</dbReference>
<sequence>MDTYIVAEIASNWEGSISKAKNLILKSKKAGANAVKFQMWRANDLYSKKDPQWKIIKKSELTFEKAEKLKKYADSQNIEFFCSVFYPEGVYYLESLGVKKYKIASRTCLLNDKYSLETLESVARTGKPIIISMGMGGNKKRIMKIFSKNKITFCYCISEYPAPFKKINWKEAMRYDGFSDHSIGIVAPFLFVLLK</sequence>
<evidence type="ECO:0000313" key="2">
    <source>
        <dbReference type="EMBL" id="SVB91654.1"/>
    </source>
</evidence>
<proteinExistence type="predicted"/>
<dbReference type="InterPro" id="IPR013785">
    <property type="entry name" value="Aldolase_TIM"/>
</dbReference>
<accession>A0A382HW77</accession>
<dbReference type="PANTHER" id="PTHR42966">
    <property type="entry name" value="N-ACETYLNEURAMINATE SYNTHASE"/>
    <property type="match status" value="1"/>
</dbReference>
<gene>
    <name evidence="2" type="ORF">METZ01_LOCUS244508</name>
</gene>
<reference evidence="2" key="1">
    <citation type="submission" date="2018-05" db="EMBL/GenBank/DDBJ databases">
        <authorList>
            <person name="Lanie J.A."/>
            <person name="Ng W.-L."/>
            <person name="Kazmierczak K.M."/>
            <person name="Andrzejewski T.M."/>
            <person name="Davidsen T.M."/>
            <person name="Wayne K.J."/>
            <person name="Tettelin H."/>
            <person name="Glass J.I."/>
            <person name="Rusch D."/>
            <person name="Podicherti R."/>
            <person name="Tsui H.-C.T."/>
            <person name="Winkler M.E."/>
        </authorList>
    </citation>
    <scope>NUCLEOTIDE SEQUENCE</scope>
</reference>
<dbReference type="Pfam" id="PF03102">
    <property type="entry name" value="NeuB"/>
    <property type="match status" value="1"/>
</dbReference>
<organism evidence="2">
    <name type="scientific">marine metagenome</name>
    <dbReference type="NCBI Taxonomy" id="408172"/>
    <lineage>
        <taxon>unclassified sequences</taxon>
        <taxon>metagenomes</taxon>
        <taxon>ecological metagenomes</taxon>
    </lineage>
</organism>
<dbReference type="AlphaFoldDB" id="A0A382HW77"/>
<name>A0A382HW77_9ZZZZ</name>
<dbReference type="SUPFAM" id="SSF51569">
    <property type="entry name" value="Aldolase"/>
    <property type="match status" value="1"/>
</dbReference>
<dbReference type="EMBL" id="UINC01063722">
    <property type="protein sequence ID" value="SVB91654.1"/>
    <property type="molecule type" value="Genomic_DNA"/>
</dbReference>